<keyword evidence="11" id="KW-0540">Nuclease</keyword>
<protein>
    <submittedName>
        <fullName evidence="11">RNA-guided endonuclease TnpB family protein</fullName>
    </submittedName>
</protein>
<evidence type="ECO:0000256" key="3">
    <source>
        <dbReference type="ARBA" id="ARBA00022578"/>
    </source>
</evidence>
<dbReference type="InterPro" id="IPR021027">
    <property type="entry name" value="Transposase_put_HTH"/>
</dbReference>
<dbReference type="InterPro" id="IPR051399">
    <property type="entry name" value="RNA-guided_DNA_endo/Transpos"/>
</dbReference>
<keyword evidence="3" id="KW-0815">Transposition</keyword>
<keyword evidence="7" id="KW-0233">DNA recombination</keyword>
<evidence type="ECO:0000256" key="1">
    <source>
        <dbReference type="ARBA" id="ARBA00008761"/>
    </source>
</evidence>
<evidence type="ECO:0000256" key="2">
    <source>
        <dbReference type="ARBA" id="ARBA00011044"/>
    </source>
</evidence>
<keyword evidence="6" id="KW-0238">DNA-binding</keyword>
<feature type="domain" description="Transposase putative helix-turn-helix" evidence="10">
    <location>
        <begin position="1"/>
        <end position="44"/>
    </location>
</feature>
<dbReference type="GO" id="GO:0004519">
    <property type="term" value="F:endonuclease activity"/>
    <property type="evidence" value="ECO:0007669"/>
    <property type="project" value="UniProtKB-KW"/>
</dbReference>
<dbReference type="Pfam" id="PF12323">
    <property type="entry name" value="HTH_OrfB_IS605"/>
    <property type="match status" value="1"/>
</dbReference>
<evidence type="ECO:0000256" key="6">
    <source>
        <dbReference type="ARBA" id="ARBA00023125"/>
    </source>
</evidence>
<comment type="caution">
    <text evidence="11">The sequence shown here is derived from an EMBL/GenBank/DDBJ whole genome shotgun (WGS) entry which is preliminary data.</text>
</comment>
<organism evidence="11 12">
    <name type="scientific">Lentzea miocenica</name>
    <dbReference type="NCBI Taxonomy" id="3095431"/>
    <lineage>
        <taxon>Bacteria</taxon>
        <taxon>Bacillati</taxon>
        <taxon>Actinomycetota</taxon>
        <taxon>Actinomycetes</taxon>
        <taxon>Pseudonocardiales</taxon>
        <taxon>Pseudonocardiaceae</taxon>
        <taxon>Lentzea</taxon>
    </lineage>
</organism>
<proteinExistence type="inferred from homology"/>
<dbReference type="Pfam" id="PF07282">
    <property type="entry name" value="Cas12f1-like_TNB"/>
    <property type="match status" value="1"/>
</dbReference>
<feature type="domain" description="Cas12f1-like TNB" evidence="9">
    <location>
        <begin position="297"/>
        <end position="363"/>
    </location>
</feature>
<comment type="similarity">
    <text evidence="2">In the N-terminal section; belongs to the transposase 2 family.</text>
</comment>
<keyword evidence="4" id="KW-0479">Metal-binding</keyword>
<evidence type="ECO:0000259" key="9">
    <source>
        <dbReference type="Pfam" id="PF07282"/>
    </source>
</evidence>
<evidence type="ECO:0000259" key="8">
    <source>
        <dbReference type="Pfam" id="PF01385"/>
    </source>
</evidence>
<feature type="domain" description="Probable transposase IS891/IS1136/IS1341" evidence="8">
    <location>
        <begin position="179"/>
        <end position="283"/>
    </location>
</feature>
<evidence type="ECO:0000256" key="7">
    <source>
        <dbReference type="ARBA" id="ARBA00023172"/>
    </source>
</evidence>
<evidence type="ECO:0000256" key="4">
    <source>
        <dbReference type="ARBA" id="ARBA00022723"/>
    </source>
</evidence>
<dbReference type="SUPFAM" id="SSF56112">
    <property type="entry name" value="Protein kinase-like (PK-like)"/>
    <property type="match status" value="1"/>
</dbReference>
<dbReference type="PANTHER" id="PTHR30405">
    <property type="entry name" value="TRANSPOSASE"/>
    <property type="match status" value="1"/>
</dbReference>
<dbReference type="RefSeq" id="WP_319963754.1">
    <property type="nucleotide sequence ID" value="NZ_JAXAVW010000001.1"/>
</dbReference>
<comment type="similarity">
    <text evidence="1">In the C-terminal section; belongs to the transposase 35 family.</text>
</comment>
<dbReference type="EMBL" id="JAXAVW010000001">
    <property type="protein sequence ID" value="MDX8028750.1"/>
    <property type="molecule type" value="Genomic_DNA"/>
</dbReference>
<dbReference type="InterPro" id="IPR001959">
    <property type="entry name" value="Transposase"/>
</dbReference>
<evidence type="ECO:0000313" key="11">
    <source>
        <dbReference type="EMBL" id="MDX8028750.1"/>
    </source>
</evidence>
<dbReference type="InterPro" id="IPR011009">
    <property type="entry name" value="Kinase-like_dom_sf"/>
</dbReference>
<dbReference type="PANTHER" id="PTHR30405:SF25">
    <property type="entry name" value="RNA-GUIDED DNA ENDONUCLEASE INSQ-RELATED"/>
    <property type="match status" value="1"/>
</dbReference>
<keyword evidence="11" id="KW-0255">Endonuclease</keyword>
<name>A0ABU4SSB4_9PSEU</name>
<keyword evidence="12" id="KW-1185">Reference proteome</keyword>
<keyword evidence="5" id="KW-0862">Zinc</keyword>
<evidence type="ECO:0000256" key="5">
    <source>
        <dbReference type="ARBA" id="ARBA00022833"/>
    </source>
</evidence>
<dbReference type="InterPro" id="IPR010095">
    <property type="entry name" value="Cas12f1-like_TNB"/>
</dbReference>
<reference evidence="11 12" key="1">
    <citation type="submission" date="2023-11" db="EMBL/GenBank/DDBJ databases">
        <title>Lentzea sokolovensis, sp. nov., Lentzea kristufkii, sp. nov., and Lentzea miocenensis, sp. nov., rare actinobacteria from Sokolov Coal Basin, Miocene lacustrine sediment, Czech Republic.</title>
        <authorList>
            <person name="Lara A."/>
            <person name="Kotroba L."/>
            <person name="Nouioui I."/>
            <person name="Neumann-Schaal M."/>
            <person name="Mast Y."/>
            <person name="Chronakova A."/>
        </authorList>
    </citation>
    <scope>NUCLEOTIDE SEQUENCE [LARGE SCALE GENOMIC DNA]</scope>
    <source>
        <strain evidence="11 12">BCCO 10_0856</strain>
    </source>
</reference>
<sequence length="667" mass="74172">MQLRYNYRVYPTPGQQTCLAMAFGCARVVFNDGLRARLTAREQGLPRISDGELSKQVITLAKSRPERAWLGEVSAVVLQQALADLNTAYRNFFASTSGKRKGRKVAPPRFRSRKDNRQTIRFTANARFKVLGSGRLRLPKIGDLDVRWSRDLPAEPSSVTIVKDAAGRYFASFVVQTVGQPLTDAGSEVGIDLGLTHFAVLSDGTKVAAPKFLRRAARKLRRLQKSLSRKVKGSNNRKKAVVKVARAHARVADTRRDWQHKLSTAIIRDNQAVYVEDLCVVGLGRTRLAKSVHDAGWASFTAMLEYKAARCGRTFARVDRYYPSTRMCSACGHVNDKMALTVRSWNCCCGAIHDRDVNAAINVLAAGRAESLNDRGAHVRPAPVPAARREAVIHLGAGRSKRSAEGVPVHQGGENVNGGGCLFPLLQTAVRVEPLEGEGLTNVLHLVTLADGRKAVLRQPKVARDLPKFVVPGAPEVLAHNGRGDVLVEYVEGRTLADALPVSDEVWLSIGLAFRKIHRIGLLHNDVNLYNIIVGDAEATLIDWDNPGQGNPLDELAAFEEHLYLHGTVLPQAFWTGYGHTPDLNLLRVHRIAGCIGWLASEDWRQWEEDRALKPEMLARVRNWRRLLARWLADQFRNDFLAAEVAVLQHGQRPEDRHEHRRPQHSQ</sequence>
<gene>
    <name evidence="11" type="ORF">SK803_00940</name>
</gene>
<dbReference type="PROSITE" id="PS51257">
    <property type="entry name" value="PROKAR_LIPOPROTEIN"/>
    <property type="match status" value="1"/>
</dbReference>
<dbReference type="Proteomes" id="UP001285521">
    <property type="component" value="Unassembled WGS sequence"/>
</dbReference>
<evidence type="ECO:0000313" key="12">
    <source>
        <dbReference type="Proteomes" id="UP001285521"/>
    </source>
</evidence>
<evidence type="ECO:0000259" key="10">
    <source>
        <dbReference type="Pfam" id="PF12323"/>
    </source>
</evidence>
<keyword evidence="11" id="KW-0378">Hydrolase</keyword>
<accession>A0ABU4SSB4</accession>
<dbReference type="Pfam" id="PF01385">
    <property type="entry name" value="OrfB_IS605"/>
    <property type="match status" value="1"/>
</dbReference>
<dbReference type="NCBIfam" id="NF040570">
    <property type="entry name" value="guided_TnpB"/>
    <property type="match status" value="1"/>
</dbReference>